<dbReference type="InterPro" id="IPR000700">
    <property type="entry name" value="PAS-assoc_C"/>
</dbReference>
<dbReference type="PANTHER" id="PTHR24422">
    <property type="entry name" value="CHEMOTAXIS PROTEIN METHYLTRANSFERASE"/>
    <property type="match status" value="1"/>
</dbReference>
<evidence type="ECO:0000259" key="1">
    <source>
        <dbReference type="PROSITE" id="PS50113"/>
    </source>
</evidence>
<dbReference type="AlphaFoldDB" id="A0A656HH67"/>
<dbReference type="PANTHER" id="PTHR24422:SF10">
    <property type="entry name" value="CHEMOTAXIS PROTEIN METHYLTRANSFERASE 2"/>
    <property type="match status" value="1"/>
</dbReference>
<dbReference type="EMBL" id="JH651384">
    <property type="protein sequence ID" value="EIJ34720.1"/>
    <property type="molecule type" value="Genomic_DNA"/>
</dbReference>
<dbReference type="NCBIfam" id="TIGR00229">
    <property type="entry name" value="sensory_box"/>
    <property type="match status" value="1"/>
</dbReference>
<dbReference type="CDD" id="cd00130">
    <property type="entry name" value="PAS"/>
    <property type="match status" value="1"/>
</dbReference>
<dbReference type="InterPro" id="IPR050903">
    <property type="entry name" value="Bact_Chemotaxis_MeTrfase"/>
</dbReference>
<name>A0A656HH67_THINJ</name>
<protein>
    <submittedName>
        <fullName evidence="2">PAS sensor protein</fullName>
    </submittedName>
</protein>
<reference evidence="3" key="1">
    <citation type="journal article" date="2011" name="Stand. Genomic Sci.">
        <title>Genome sequence of the filamentous, gliding Thiothrix nivea neotype strain (JP2(T)).</title>
        <authorList>
            <person name="Lapidus A."/>
            <person name="Nolan M."/>
            <person name="Lucas S."/>
            <person name="Glavina Del Rio T."/>
            <person name="Tice H."/>
            <person name="Cheng J.F."/>
            <person name="Tapia R."/>
            <person name="Han C."/>
            <person name="Goodwin L."/>
            <person name="Pitluck S."/>
            <person name="Liolios K."/>
            <person name="Pagani I."/>
            <person name="Ivanova N."/>
            <person name="Huntemann M."/>
            <person name="Mavromatis K."/>
            <person name="Mikhailova N."/>
            <person name="Pati A."/>
            <person name="Chen A."/>
            <person name="Palaniappan K."/>
            <person name="Land M."/>
            <person name="Brambilla E.M."/>
            <person name="Rohde M."/>
            <person name="Abt B."/>
            <person name="Verbarg S."/>
            <person name="Goker M."/>
            <person name="Bristow J."/>
            <person name="Eisen J.A."/>
            <person name="Markowitz V."/>
            <person name="Hugenholtz P."/>
            <person name="Kyrpides N.C."/>
            <person name="Klenk H.P."/>
            <person name="Woyke T."/>
        </authorList>
    </citation>
    <scope>NUCLEOTIDE SEQUENCE [LARGE SCALE GENOMIC DNA]</scope>
    <source>
        <strain evidence="3">ATCC 35100 / DSM 5205 / JP2</strain>
    </source>
</reference>
<gene>
    <name evidence="2" type="ORF">Thini_2153</name>
</gene>
<organism evidence="2 3">
    <name type="scientific">Thiothrix nivea (strain ATCC 35100 / DSM 5205 / JP2)</name>
    <dbReference type="NCBI Taxonomy" id="870187"/>
    <lineage>
        <taxon>Bacteria</taxon>
        <taxon>Pseudomonadati</taxon>
        <taxon>Pseudomonadota</taxon>
        <taxon>Gammaproteobacteria</taxon>
        <taxon>Thiotrichales</taxon>
        <taxon>Thiotrichaceae</taxon>
        <taxon>Thiothrix</taxon>
    </lineage>
</organism>
<sequence length="162" mass="18028">MKLSMSQAVLTQAWESVERMFAVITFDPQGHILDANPLFLDTMGYSDKEAVVGQHHRIFCQEAYAASAEYAEFWQKLAAGERVSGAFRRVRQDGSEIFLYAEYAPIHDEQGKVIEVLKVAQNVSRIAEGVARQLGINAKLADRLMSLELQRNPSAVGGANNR</sequence>
<evidence type="ECO:0000313" key="2">
    <source>
        <dbReference type="EMBL" id="EIJ34720.1"/>
    </source>
</evidence>
<dbReference type="SUPFAM" id="SSF55785">
    <property type="entry name" value="PYP-like sensor domain (PAS domain)"/>
    <property type="match status" value="1"/>
</dbReference>
<keyword evidence="3" id="KW-1185">Reference proteome</keyword>
<evidence type="ECO:0000313" key="3">
    <source>
        <dbReference type="Proteomes" id="UP000005317"/>
    </source>
</evidence>
<dbReference type="InterPro" id="IPR000014">
    <property type="entry name" value="PAS"/>
</dbReference>
<feature type="domain" description="PAC" evidence="1">
    <location>
        <begin position="83"/>
        <end position="135"/>
    </location>
</feature>
<dbReference type="Pfam" id="PF08447">
    <property type="entry name" value="PAS_3"/>
    <property type="match status" value="1"/>
</dbReference>
<dbReference type="InterPro" id="IPR013655">
    <property type="entry name" value="PAS_fold_3"/>
</dbReference>
<accession>A0A656HH67</accession>
<dbReference type="PROSITE" id="PS50113">
    <property type="entry name" value="PAC"/>
    <property type="match status" value="1"/>
</dbReference>
<dbReference type="InterPro" id="IPR035965">
    <property type="entry name" value="PAS-like_dom_sf"/>
</dbReference>
<dbReference type="Gene3D" id="3.30.450.20">
    <property type="entry name" value="PAS domain"/>
    <property type="match status" value="1"/>
</dbReference>
<dbReference type="Proteomes" id="UP000005317">
    <property type="component" value="Unassembled WGS sequence"/>
</dbReference>
<proteinExistence type="predicted"/>